<dbReference type="InterPro" id="IPR002173">
    <property type="entry name" value="Carboh/pur_kinase_PfkB_CS"/>
</dbReference>
<keyword evidence="7" id="KW-1185">Reference proteome</keyword>
<evidence type="ECO:0000256" key="2">
    <source>
        <dbReference type="ARBA" id="ARBA00022679"/>
    </source>
</evidence>
<dbReference type="EMBL" id="JBFOCI010000002">
    <property type="protein sequence ID" value="MEW9805625.1"/>
    <property type="molecule type" value="Genomic_DNA"/>
</dbReference>
<dbReference type="InterPro" id="IPR011611">
    <property type="entry name" value="PfkB_dom"/>
</dbReference>
<dbReference type="InterPro" id="IPR002139">
    <property type="entry name" value="Ribo/fructo_kinase"/>
</dbReference>
<protein>
    <submittedName>
        <fullName evidence="6">PfkB family carbohydrate kinase</fullName>
    </submittedName>
</protein>
<comment type="caution">
    <text evidence="6">The sequence shown here is derived from an EMBL/GenBank/DDBJ whole genome shotgun (WGS) entry which is preliminary data.</text>
</comment>
<evidence type="ECO:0000256" key="4">
    <source>
        <dbReference type="RuleBase" id="RU003704"/>
    </source>
</evidence>
<feature type="domain" description="Carbohydrate kinase PfkB" evidence="5">
    <location>
        <begin position="5"/>
        <end position="288"/>
    </location>
</feature>
<dbReference type="Pfam" id="PF00294">
    <property type="entry name" value="PfkB"/>
    <property type="match status" value="1"/>
</dbReference>
<keyword evidence="3 4" id="KW-0418">Kinase</keyword>
<accession>A0ABV3QXP3</accession>
<dbReference type="PRINTS" id="PR00990">
    <property type="entry name" value="RIBOKINASE"/>
</dbReference>
<evidence type="ECO:0000313" key="6">
    <source>
        <dbReference type="EMBL" id="MEW9805625.1"/>
    </source>
</evidence>
<gene>
    <name evidence="6" type="ORF">ABUE31_06500</name>
</gene>
<name>A0ABV3QXP3_9HYPH</name>
<dbReference type="GO" id="GO:0016301">
    <property type="term" value="F:kinase activity"/>
    <property type="evidence" value="ECO:0007669"/>
    <property type="project" value="UniProtKB-KW"/>
</dbReference>
<dbReference type="PANTHER" id="PTHR10584:SF157">
    <property type="entry name" value="SULFOFRUCTOSE KINASE"/>
    <property type="match status" value="1"/>
</dbReference>
<evidence type="ECO:0000256" key="3">
    <source>
        <dbReference type="ARBA" id="ARBA00022777"/>
    </source>
</evidence>
<dbReference type="SUPFAM" id="SSF53613">
    <property type="entry name" value="Ribokinase-like"/>
    <property type="match status" value="1"/>
</dbReference>
<dbReference type="PROSITE" id="PS00584">
    <property type="entry name" value="PFKB_KINASES_2"/>
    <property type="match status" value="1"/>
</dbReference>
<sequence>MRRATLLSVGALTLDTILKVDTLPREQGKFVASGGMTIASGMAASAACAAQRLGADAWLWASAGDDAAGEQLISGIAADGVNCSLVRRVAGGRSAISAVIIDDAGERVIVPYYDPVTQADPVALPMDIGRFDAVLADVRWPGAAALALTGARDAGRAAILDADTAPREVLERLIPMATHVVASEQAARILCGALPPQAACAAIAGRAGVFVAVTAGAAGTWWRDKGSDMVRHVAAPRVTAIDTLAAGDVFHGGFAVGLAEGMQPEAALRLASAAAAIKCTRFGGRLGAPGRAETLALVEETWGTAG</sequence>
<dbReference type="PANTHER" id="PTHR10584">
    <property type="entry name" value="SUGAR KINASE"/>
    <property type="match status" value="1"/>
</dbReference>
<evidence type="ECO:0000313" key="7">
    <source>
        <dbReference type="Proteomes" id="UP001556196"/>
    </source>
</evidence>
<evidence type="ECO:0000256" key="1">
    <source>
        <dbReference type="ARBA" id="ARBA00010688"/>
    </source>
</evidence>
<dbReference type="Gene3D" id="3.40.1190.20">
    <property type="match status" value="1"/>
</dbReference>
<keyword evidence="2 4" id="KW-0808">Transferase</keyword>
<proteinExistence type="inferred from homology"/>
<evidence type="ECO:0000259" key="5">
    <source>
        <dbReference type="Pfam" id="PF00294"/>
    </source>
</evidence>
<dbReference type="InterPro" id="IPR029056">
    <property type="entry name" value="Ribokinase-like"/>
</dbReference>
<comment type="similarity">
    <text evidence="1 4">Belongs to the carbohydrate kinase PfkB family.</text>
</comment>
<dbReference type="Proteomes" id="UP001556196">
    <property type="component" value="Unassembled WGS sequence"/>
</dbReference>
<reference evidence="6 7" key="1">
    <citation type="submission" date="2024-06" db="EMBL/GenBank/DDBJ databases">
        <authorList>
            <person name="Tuo L."/>
        </authorList>
    </citation>
    <scope>NUCLEOTIDE SEQUENCE [LARGE SCALE GENOMIC DNA]</scope>
    <source>
        <strain evidence="6 7">ZMM04-5</strain>
    </source>
</reference>
<dbReference type="RefSeq" id="WP_367722716.1">
    <property type="nucleotide sequence ID" value="NZ_JBFOCI010000002.1"/>
</dbReference>
<organism evidence="6 7">
    <name type="scientific">Mesorhizobium marinum</name>
    <dbReference type="NCBI Taxonomy" id="3228790"/>
    <lineage>
        <taxon>Bacteria</taxon>
        <taxon>Pseudomonadati</taxon>
        <taxon>Pseudomonadota</taxon>
        <taxon>Alphaproteobacteria</taxon>
        <taxon>Hyphomicrobiales</taxon>
        <taxon>Phyllobacteriaceae</taxon>
        <taxon>Mesorhizobium</taxon>
    </lineage>
</organism>